<dbReference type="InterPro" id="IPR001138">
    <property type="entry name" value="Zn2Cys6_DnaBD"/>
</dbReference>
<sequence>MASRSYSNNSRDEPEGSESNQPSKVRRTLRACLQCRLRKQKCAGASRDSPSRPCPRCVHLGMSCSFESTPTEEQRTSPIAKTARRVEVLQRDFADHERRIRQIELLLDDYGKNVVEPPSNPSGACSNAPPSQQKRQDTSAPSRTAGSEANATTEGSGCDTLQAPPDLSNAVALDADADTDAGADAGVLAAVNLDTPMTTLRHLRHLRPSTADRGAKAAAIADPISCGILTLAEAQAAFDVLFQRCHRWGPVLCPRTQRSVEAVRTSNPTLFLSVCTVGCRFMPEISLPTYHRLVALLDSALSRLLLRPTPEDVHLDHICALLLYVQWMPCDDGGIHSASRDSSSEAGHSQKERMFVTRYNDVSTWSMLGLAIRYALLLGLHSDAVVPFLASPKGDQHPQYPQHALHTPSRPTQQRANGLHGAPVQPSSVINVSDVSRLRVWINLLTCDANLMLSSGLPASLNPEPVADIARTFAAHRVAAQPDDTRAAALCELVVILKRAAKSSGRPNVRALDAVSLRKANADLDAWEQSWLCTLGEDIQRSQMPFTTLRAYRLAINSSCLSSLLSSSPRPPAPATLHELHNGSKQGLPENPFHFPTAL</sequence>
<proteinExistence type="predicted"/>
<evidence type="ECO:0000256" key="5">
    <source>
        <dbReference type="ARBA" id="ARBA00023242"/>
    </source>
</evidence>
<dbReference type="PROSITE" id="PS50048">
    <property type="entry name" value="ZN2_CY6_FUNGAL_2"/>
    <property type="match status" value="1"/>
</dbReference>
<dbReference type="Pfam" id="PF00172">
    <property type="entry name" value="Zn_clus"/>
    <property type="match status" value="1"/>
</dbReference>
<comment type="subcellular location">
    <subcellularLocation>
        <location evidence="1">Nucleus</location>
    </subcellularLocation>
</comment>
<evidence type="ECO:0000256" key="1">
    <source>
        <dbReference type="ARBA" id="ARBA00004123"/>
    </source>
</evidence>
<dbReference type="CDD" id="cd00067">
    <property type="entry name" value="GAL4"/>
    <property type="match status" value="1"/>
</dbReference>
<keyword evidence="3" id="KW-0238">DNA-binding</keyword>
<evidence type="ECO:0000256" key="3">
    <source>
        <dbReference type="ARBA" id="ARBA00023125"/>
    </source>
</evidence>
<evidence type="ECO:0000256" key="6">
    <source>
        <dbReference type="SAM" id="Coils"/>
    </source>
</evidence>
<evidence type="ECO:0000256" key="4">
    <source>
        <dbReference type="ARBA" id="ARBA00023163"/>
    </source>
</evidence>
<dbReference type="EMBL" id="CAWUHB010000105">
    <property type="protein sequence ID" value="CAK7235906.1"/>
    <property type="molecule type" value="Genomic_DNA"/>
</dbReference>
<protein>
    <recommendedName>
        <fullName evidence="8">Zn(2)-C6 fungal-type domain-containing protein</fullName>
    </recommendedName>
</protein>
<dbReference type="PANTHER" id="PTHR31845">
    <property type="entry name" value="FINGER DOMAIN PROTEIN, PUTATIVE-RELATED"/>
    <property type="match status" value="1"/>
</dbReference>
<feature type="region of interest" description="Disordered" evidence="7">
    <location>
        <begin position="571"/>
        <end position="599"/>
    </location>
</feature>
<keyword evidence="2" id="KW-0805">Transcription regulation</keyword>
<gene>
    <name evidence="9" type="ORF">SCUCBS95973_009426</name>
</gene>
<feature type="domain" description="Zn(2)-C6 fungal-type" evidence="8">
    <location>
        <begin position="31"/>
        <end position="66"/>
    </location>
</feature>
<dbReference type="PANTHER" id="PTHR31845:SF17">
    <property type="entry name" value="ZN(II)2CYS6 TRANSCRIPTION FACTOR (EUROFUNG)"/>
    <property type="match status" value="1"/>
</dbReference>
<dbReference type="PROSITE" id="PS00463">
    <property type="entry name" value="ZN2_CY6_FUNGAL_1"/>
    <property type="match status" value="1"/>
</dbReference>
<evidence type="ECO:0000313" key="10">
    <source>
        <dbReference type="Proteomes" id="UP001642405"/>
    </source>
</evidence>
<evidence type="ECO:0000256" key="7">
    <source>
        <dbReference type="SAM" id="MobiDB-lite"/>
    </source>
</evidence>
<keyword evidence="4" id="KW-0804">Transcription</keyword>
<dbReference type="SUPFAM" id="SSF57701">
    <property type="entry name" value="Zn2/Cys6 DNA-binding domain"/>
    <property type="match status" value="1"/>
</dbReference>
<feature type="region of interest" description="Disordered" evidence="7">
    <location>
        <begin position="394"/>
        <end position="423"/>
    </location>
</feature>
<dbReference type="SMART" id="SM00066">
    <property type="entry name" value="GAL4"/>
    <property type="match status" value="1"/>
</dbReference>
<organism evidence="9 10">
    <name type="scientific">Sporothrix curviconia</name>
    <dbReference type="NCBI Taxonomy" id="1260050"/>
    <lineage>
        <taxon>Eukaryota</taxon>
        <taxon>Fungi</taxon>
        <taxon>Dikarya</taxon>
        <taxon>Ascomycota</taxon>
        <taxon>Pezizomycotina</taxon>
        <taxon>Sordariomycetes</taxon>
        <taxon>Sordariomycetidae</taxon>
        <taxon>Ophiostomatales</taxon>
        <taxon>Ophiostomataceae</taxon>
        <taxon>Sporothrix</taxon>
    </lineage>
</organism>
<keyword evidence="10" id="KW-1185">Reference proteome</keyword>
<dbReference type="InterPro" id="IPR051089">
    <property type="entry name" value="prtT"/>
</dbReference>
<dbReference type="Proteomes" id="UP001642405">
    <property type="component" value="Unassembled WGS sequence"/>
</dbReference>
<evidence type="ECO:0000259" key="8">
    <source>
        <dbReference type="PROSITE" id="PS50048"/>
    </source>
</evidence>
<comment type="caution">
    <text evidence="9">The sequence shown here is derived from an EMBL/GenBank/DDBJ whole genome shotgun (WGS) entry which is preliminary data.</text>
</comment>
<evidence type="ECO:0000313" key="9">
    <source>
        <dbReference type="EMBL" id="CAK7235906.1"/>
    </source>
</evidence>
<feature type="compositionally biased region" description="Polar residues" evidence="7">
    <location>
        <begin position="121"/>
        <end position="155"/>
    </location>
</feature>
<dbReference type="CDD" id="cd12148">
    <property type="entry name" value="fungal_TF_MHR"/>
    <property type="match status" value="1"/>
</dbReference>
<accession>A0ABP0CXA1</accession>
<dbReference type="InterPro" id="IPR036864">
    <property type="entry name" value="Zn2-C6_fun-type_DNA-bd_sf"/>
</dbReference>
<reference evidence="9 10" key="1">
    <citation type="submission" date="2024-01" db="EMBL/GenBank/DDBJ databases">
        <authorList>
            <person name="Allen C."/>
            <person name="Tagirdzhanova G."/>
        </authorList>
    </citation>
    <scope>NUCLEOTIDE SEQUENCE [LARGE SCALE GENOMIC DNA]</scope>
</reference>
<dbReference type="Gene3D" id="4.10.240.10">
    <property type="entry name" value="Zn(2)-C6 fungal-type DNA-binding domain"/>
    <property type="match status" value="1"/>
</dbReference>
<evidence type="ECO:0000256" key="2">
    <source>
        <dbReference type="ARBA" id="ARBA00023015"/>
    </source>
</evidence>
<keyword evidence="5" id="KW-0539">Nucleus</keyword>
<feature type="region of interest" description="Disordered" evidence="7">
    <location>
        <begin position="1"/>
        <end position="26"/>
    </location>
</feature>
<name>A0ABP0CXA1_9PEZI</name>
<keyword evidence="6" id="KW-0175">Coiled coil</keyword>
<feature type="coiled-coil region" evidence="6">
    <location>
        <begin position="79"/>
        <end position="106"/>
    </location>
</feature>
<feature type="region of interest" description="Disordered" evidence="7">
    <location>
        <begin position="112"/>
        <end position="165"/>
    </location>
</feature>